<dbReference type="AlphaFoldDB" id="A0A0R0BV35"/>
<reference evidence="1 2" key="1">
    <citation type="submission" date="2015-05" db="EMBL/GenBank/DDBJ databases">
        <title>Genome sequencing and analysis of members of genus Stenotrophomonas.</title>
        <authorList>
            <person name="Patil P.P."/>
            <person name="Midha S."/>
            <person name="Patil P.B."/>
        </authorList>
    </citation>
    <scope>NUCLEOTIDE SEQUENCE [LARGE SCALE GENOMIC DNA]</scope>
    <source>
        <strain evidence="1 2">DSM 18941</strain>
    </source>
</reference>
<name>A0A0R0BV35_9GAMM</name>
<keyword evidence="1" id="KW-0808">Transferase</keyword>
<protein>
    <submittedName>
        <fullName evidence="1">ATP phosphoribosyltransferase</fullName>
    </submittedName>
</protein>
<dbReference type="EMBL" id="LDJJ01000140">
    <property type="protein sequence ID" value="KRG61097.1"/>
    <property type="molecule type" value="Genomic_DNA"/>
</dbReference>
<keyword evidence="1" id="KW-0328">Glycosyltransferase</keyword>
<dbReference type="SUPFAM" id="SSF53850">
    <property type="entry name" value="Periplasmic binding protein-like II"/>
    <property type="match status" value="1"/>
</dbReference>
<comment type="caution">
    <text evidence="1">The sequence shown here is derived from an EMBL/GenBank/DDBJ whole genome shotgun (WGS) entry which is preliminary data.</text>
</comment>
<keyword evidence="2" id="KW-1185">Reference proteome</keyword>
<organism evidence="1 2">
    <name type="scientific">Stenotrophomonas terrae</name>
    <dbReference type="NCBI Taxonomy" id="405446"/>
    <lineage>
        <taxon>Bacteria</taxon>
        <taxon>Pseudomonadati</taxon>
        <taxon>Pseudomonadota</taxon>
        <taxon>Gammaproteobacteria</taxon>
        <taxon>Lysobacterales</taxon>
        <taxon>Lysobacteraceae</taxon>
        <taxon>Stenotrophomonas</taxon>
    </lineage>
</organism>
<gene>
    <name evidence="1" type="ORF">ABB27_19190</name>
</gene>
<accession>A0A0R0BV35</accession>
<evidence type="ECO:0000313" key="1">
    <source>
        <dbReference type="EMBL" id="KRG61097.1"/>
    </source>
</evidence>
<feature type="non-terminal residue" evidence="1">
    <location>
        <position position="62"/>
    </location>
</feature>
<dbReference type="Proteomes" id="UP000051863">
    <property type="component" value="Unassembled WGS sequence"/>
</dbReference>
<sequence>MSASTTAPARDRLRIAIQKSGRLADPARSLLAACGLSWRQSRDKLFCFGESLPVDLLLVRCA</sequence>
<proteinExistence type="predicted"/>
<dbReference type="Gene3D" id="3.40.190.10">
    <property type="entry name" value="Periplasmic binding protein-like II"/>
    <property type="match status" value="1"/>
</dbReference>
<dbReference type="GO" id="GO:0016757">
    <property type="term" value="F:glycosyltransferase activity"/>
    <property type="evidence" value="ECO:0007669"/>
    <property type="project" value="UniProtKB-KW"/>
</dbReference>
<evidence type="ECO:0000313" key="2">
    <source>
        <dbReference type="Proteomes" id="UP000051863"/>
    </source>
</evidence>